<feature type="transmembrane region" description="Helical" evidence="1">
    <location>
        <begin position="123"/>
        <end position="144"/>
    </location>
</feature>
<keyword evidence="1" id="KW-0472">Membrane</keyword>
<accession>A0ABS5L6E9</accession>
<organism evidence="2 3">
    <name type="scientific">Catenulispora pinistramenti</name>
    <dbReference type="NCBI Taxonomy" id="2705254"/>
    <lineage>
        <taxon>Bacteria</taxon>
        <taxon>Bacillati</taxon>
        <taxon>Actinomycetota</taxon>
        <taxon>Actinomycetes</taxon>
        <taxon>Catenulisporales</taxon>
        <taxon>Catenulisporaceae</taxon>
        <taxon>Catenulispora</taxon>
    </lineage>
</organism>
<comment type="caution">
    <text evidence="2">The sequence shown here is derived from an EMBL/GenBank/DDBJ whole genome shotgun (WGS) entry which is preliminary data.</text>
</comment>
<evidence type="ECO:0000313" key="3">
    <source>
        <dbReference type="Proteomes" id="UP000730482"/>
    </source>
</evidence>
<keyword evidence="1" id="KW-0812">Transmembrane</keyword>
<feature type="transmembrane region" description="Helical" evidence="1">
    <location>
        <begin position="41"/>
        <end position="61"/>
    </location>
</feature>
<evidence type="ECO:0000256" key="1">
    <source>
        <dbReference type="SAM" id="Phobius"/>
    </source>
</evidence>
<name>A0ABS5L6E9_9ACTN</name>
<keyword evidence="1" id="KW-1133">Transmembrane helix</keyword>
<feature type="transmembrane region" description="Helical" evidence="1">
    <location>
        <begin position="6"/>
        <end position="29"/>
    </location>
</feature>
<proteinExistence type="predicted"/>
<dbReference type="EMBL" id="JAAFYZ010000299">
    <property type="protein sequence ID" value="MBS2553918.1"/>
    <property type="molecule type" value="Genomic_DNA"/>
</dbReference>
<dbReference type="Proteomes" id="UP000730482">
    <property type="component" value="Unassembled WGS sequence"/>
</dbReference>
<reference evidence="2 3" key="1">
    <citation type="submission" date="2020-02" db="EMBL/GenBank/DDBJ databases">
        <title>Acidophilic actinobacteria isolated from forest soil.</title>
        <authorList>
            <person name="Golinska P."/>
        </authorList>
    </citation>
    <scope>NUCLEOTIDE SEQUENCE [LARGE SCALE GENOMIC DNA]</scope>
    <source>
        <strain evidence="2 3">NL8</strain>
    </source>
</reference>
<dbReference type="RefSeq" id="WP_212020937.1">
    <property type="nucleotide sequence ID" value="NZ_JAAFYZ010000299.1"/>
</dbReference>
<feature type="transmembrane region" description="Helical" evidence="1">
    <location>
        <begin position="156"/>
        <end position="175"/>
    </location>
</feature>
<feature type="transmembrane region" description="Helical" evidence="1">
    <location>
        <begin position="92"/>
        <end position="116"/>
    </location>
</feature>
<evidence type="ECO:0008006" key="4">
    <source>
        <dbReference type="Google" id="ProtNLM"/>
    </source>
</evidence>
<gene>
    <name evidence="2" type="ORF">KGQ19_44405</name>
</gene>
<keyword evidence="3" id="KW-1185">Reference proteome</keyword>
<evidence type="ECO:0000313" key="2">
    <source>
        <dbReference type="EMBL" id="MBS2553918.1"/>
    </source>
</evidence>
<sequence>MDVSGAAEVGVSVVVVLAGLVGLVGLLAAARFGTESERGKLLALAGFGGAGVVVGLIGTMIQGYTVRIGGSGPRLLDATDPASATGNGSPGFAFPFGSLIGLALLTVLLLVAGTLLRVPRAVGIAAGGWLLVIAVLMFGVGSSGDVILANTSSAQIFVYGGLVIAFGIAVLVYQWQLTDRIAKSAAKRSR</sequence>
<protein>
    <recommendedName>
        <fullName evidence="4">Integral membrane protein</fullName>
    </recommendedName>
</protein>